<accession>A0ABR4QQH9</accession>
<dbReference type="PROSITE" id="PS51733">
    <property type="entry name" value="BPL_LPL_CATALYTIC"/>
    <property type="match status" value="1"/>
</dbReference>
<evidence type="ECO:0000313" key="5">
    <source>
        <dbReference type="Proteomes" id="UP001651158"/>
    </source>
</evidence>
<protein>
    <submittedName>
        <fullName evidence="4">Lipoyltransferase 1 mitochondrial</fullName>
    </submittedName>
</protein>
<dbReference type="PANTHER" id="PTHR12561">
    <property type="entry name" value="LIPOATE-PROTEIN LIGASE"/>
    <property type="match status" value="1"/>
</dbReference>
<gene>
    <name evidence="4" type="ORF">TcWFU_003722</name>
</gene>
<dbReference type="PANTHER" id="PTHR12561:SF3">
    <property type="entry name" value="LIPOYLTRANSFERASE 1, MITOCHONDRIAL"/>
    <property type="match status" value="1"/>
</dbReference>
<organism evidence="4 5">
    <name type="scientific">Taenia crassiceps</name>
    <dbReference type="NCBI Taxonomy" id="6207"/>
    <lineage>
        <taxon>Eukaryota</taxon>
        <taxon>Metazoa</taxon>
        <taxon>Spiralia</taxon>
        <taxon>Lophotrochozoa</taxon>
        <taxon>Platyhelminthes</taxon>
        <taxon>Cestoda</taxon>
        <taxon>Eucestoda</taxon>
        <taxon>Cyclophyllidea</taxon>
        <taxon>Taeniidae</taxon>
        <taxon>Taenia</taxon>
    </lineage>
</organism>
<dbReference type="SUPFAM" id="SSF55681">
    <property type="entry name" value="Class II aaRS and biotin synthetases"/>
    <property type="match status" value="1"/>
</dbReference>
<dbReference type="Proteomes" id="UP001651158">
    <property type="component" value="Unassembled WGS sequence"/>
</dbReference>
<evidence type="ECO:0000256" key="1">
    <source>
        <dbReference type="ARBA" id="ARBA00005085"/>
    </source>
</evidence>
<evidence type="ECO:0000259" key="3">
    <source>
        <dbReference type="PROSITE" id="PS51733"/>
    </source>
</evidence>
<evidence type="ECO:0000313" key="4">
    <source>
        <dbReference type="EMBL" id="KAL5111827.1"/>
    </source>
</evidence>
<dbReference type="InterPro" id="IPR004143">
    <property type="entry name" value="BPL_LPL_catalytic"/>
</dbReference>
<dbReference type="InterPro" id="IPR004562">
    <property type="entry name" value="LipoylTrfase_LipoateP_Ligase"/>
</dbReference>
<feature type="domain" description="BPL/LPL catalytic" evidence="3">
    <location>
        <begin position="90"/>
        <end position="286"/>
    </location>
</feature>
<dbReference type="InterPro" id="IPR045864">
    <property type="entry name" value="aa-tRNA-synth_II/BPL/LPL"/>
</dbReference>
<proteinExistence type="inferred from homology"/>
<name>A0ABR4QQH9_9CEST</name>
<reference evidence="4 5" key="1">
    <citation type="journal article" date="2022" name="Front. Cell. Infect. Microbiol.">
        <title>The Genomes of Two Strains of Taenia crassiceps the Animal Model for the Study of Human Cysticercosis.</title>
        <authorList>
            <person name="Bobes R.J."/>
            <person name="Estrada K."/>
            <person name="Rios-Valencia D.G."/>
            <person name="Calderon-Gallegos A."/>
            <person name="de la Torre P."/>
            <person name="Carrero J.C."/>
            <person name="Sanchez-Flores A."/>
            <person name="Laclette J.P."/>
        </authorList>
    </citation>
    <scope>NUCLEOTIDE SEQUENCE [LARGE SCALE GENOMIC DNA]</scope>
    <source>
        <strain evidence="4">WFUcys</strain>
    </source>
</reference>
<keyword evidence="5" id="KW-1185">Reference proteome</keyword>
<dbReference type="Pfam" id="PF21948">
    <property type="entry name" value="LplA-B_cat"/>
    <property type="match status" value="1"/>
</dbReference>
<dbReference type="EMBL" id="JAKROA010000001">
    <property type="protein sequence ID" value="KAL5111827.1"/>
    <property type="molecule type" value="Genomic_DNA"/>
</dbReference>
<comment type="caution">
    <text evidence="4">The sequence shown here is derived from an EMBL/GenBank/DDBJ whole genome shotgun (WGS) entry which is preliminary data.</text>
</comment>
<dbReference type="Gene3D" id="3.30.930.10">
    <property type="entry name" value="Bira Bifunctional Protein, Domain 2"/>
    <property type="match status" value="1"/>
</dbReference>
<evidence type="ECO:0000256" key="2">
    <source>
        <dbReference type="ARBA" id="ARBA00008242"/>
    </source>
</evidence>
<sequence>MSVDLLLVRRVVSILVGLESFFHVLEQMFSILRLFRTSSLFGARIFRNFTSEPTPNRVYWLSSGNIYRNLAFETTLFNTSTRYAADSSSQTRPADVVMWCSDPCVVIGRNQIAWLEANPREVEGRGWRLARRMSGGGAVFHDHGNLNISFLESRKNFDQRKCMEFLQQILMSRWTKLNVFIGPRLDLWLLPPDLSVDVNIKKVPDGAFKFSGSASRYSSTTGLHHCTLMFDTDLSAMSAVLEPAVPEIETKASRSISSPVKNLGVNETELKSTLFHACAEWLAPNALTDKVEFVTVNTGEESEWVNAKDFAANLTTFQSWDWIYGSSPKFSIPMETDSGAQLCLDCEKGRVKKVRQVGILEAPTPLLQRISSAITGRSVTDPWLYKLSEALTGKPLSFEAIHSALLEFEMSNIAGSEANGSADPFNYRSQIIDRLRAMATCF</sequence>
<comment type="similarity">
    <text evidence="2">Belongs to the LplA family.</text>
</comment>
<comment type="pathway">
    <text evidence="1">Protein modification; protein lipoylation via exogenous pathway; protein N(6)-(lipoyl)lysine from lipoate: step 2/2.</text>
</comment>